<dbReference type="Pfam" id="PF00580">
    <property type="entry name" value="UvrD-helicase"/>
    <property type="match status" value="1"/>
</dbReference>
<dbReference type="OrthoDB" id="9787585at2"/>
<dbReference type="PANTHER" id="PTHR11070">
    <property type="entry name" value="UVRD / RECB / PCRA DNA HELICASE FAMILY MEMBER"/>
    <property type="match status" value="1"/>
</dbReference>
<dbReference type="InterPro" id="IPR014016">
    <property type="entry name" value="UvrD-like_ATP-bd"/>
</dbReference>
<evidence type="ECO:0000256" key="2">
    <source>
        <dbReference type="ARBA" id="ARBA00022801"/>
    </source>
</evidence>
<evidence type="ECO:0000313" key="9">
    <source>
        <dbReference type="Proteomes" id="UP000434639"/>
    </source>
</evidence>
<dbReference type="InterPro" id="IPR027785">
    <property type="entry name" value="UvrD-like_helicase_C"/>
</dbReference>
<dbReference type="Pfam" id="PF13538">
    <property type="entry name" value="UvrD_C_2"/>
    <property type="match status" value="1"/>
</dbReference>
<evidence type="ECO:0000256" key="5">
    <source>
        <dbReference type="PROSITE-ProRule" id="PRU00560"/>
    </source>
</evidence>
<feature type="binding site" evidence="5">
    <location>
        <begin position="206"/>
        <end position="213"/>
    </location>
    <ligand>
        <name>ATP</name>
        <dbReference type="ChEBI" id="CHEBI:30616"/>
    </ligand>
</feature>
<dbReference type="PROSITE" id="PS51198">
    <property type="entry name" value="UVRD_HELICASE_ATP_BIND"/>
    <property type="match status" value="1"/>
</dbReference>
<evidence type="ECO:0000256" key="1">
    <source>
        <dbReference type="ARBA" id="ARBA00022741"/>
    </source>
</evidence>
<dbReference type="GO" id="GO:0000725">
    <property type="term" value="P:recombinational repair"/>
    <property type="evidence" value="ECO:0007669"/>
    <property type="project" value="TreeGrafter"/>
</dbReference>
<name>A0A7X2S3J0_9BACI</name>
<evidence type="ECO:0000256" key="3">
    <source>
        <dbReference type="ARBA" id="ARBA00022806"/>
    </source>
</evidence>
<organism evidence="8 9">
    <name type="scientific">Metabacillus mangrovi</name>
    <dbReference type="NCBI Taxonomy" id="1491830"/>
    <lineage>
        <taxon>Bacteria</taxon>
        <taxon>Bacillati</taxon>
        <taxon>Bacillota</taxon>
        <taxon>Bacilli</taxon>
        <taxon>Bacillales</taxon>
        <taxon>Bacillaceae</taxon>
        <taxon>Metabacillus</taxon>
    </lineage>
</organism>
<feature type="region of interest" description="Disordered" evidence="6">
    <location>
        <begin position="29"/>
        <end position="55"/>
    </location>
</feature>
<dbReference type="GO" id="GO:0003677">
    <property type="term" value="F:DNA binding"/>
    <property type="evidence" value="ECO:0007669"/>
    <property type="project" value="InterPro"/>
</dbReference>
<keyword evidence="1 5" id="KW-0547">Nucleotide-binding</keyword>
<keyword evidence="4 5" id="KW-0067">ATP-binding</keyword>
<dbReference type="InterPro" id="IPR027417">
    <property type="entry name" value="P-loop_NTPase"/>
</dbReference>
<dbReference type="Gene3D" id="3.40.50.300">
    <property type="entry name" value="P-loop containing nucleotide triphosphate hydrolases"/>
    <property type="match status" value="3"/>
</dbReference>
<reference evidence="8 9" key="1">
    <citation type="journal article" date="2017" name="Int. J. Syst. Evol. Microbiol.">
        <title>Bacillus mangrovi sp. nov., isolated from a sediment sample from a mangrove forest.</title>
        <authorList>
            <person name="Gupta V."/>
            <person name="Singh P.K."/>
            <person name="Korpole S."/>
            <person name="Tanuku N.R.S."/>
            <person name="Pinnaka A.K."/>
        </authorList>
    </citation>
    <scope>NUCLEOTIDE SEQUENCE [LARGE SCALE GENOMIC DNA]</scope>
    <source>
        <strain evidence="8 9">KCTC 33872</strain>
    </source>
</reference>
<comment type="caution">
    <text evidence="8">The sequence shown here is derived from an EMBL/GenBank/DDBJ whole genome shotgun (WGS) entry which is preliminary data.</text>
</comment>
<evidence type="ECO:0000313" key="8">
    <source>
        <dbReference type="EMBL" id="MTH53028.1"/>
    </source>
</evidence>
<dbReference type="GO" id="GO:0016787">
    <property type="term" value="F:hydrolase activity"/>
    <property type="evidence" value="ECO:0007669"/>
    <property type="project" value="UniProtKB-UniRule"/>
</dbReference>
<dbReference type="AlphaFoldDB" id="A0A7X2S3J0"/>
<dbReference type="PANTHER" id="PTHR11070:SF17">
    <property type="entry name" value="DNA HELICASE IV"/>
    <property type="match status" value="1"/>
</dbReference>
<dbReference type="EMBL" id="WMIB01000004">
    <property type="protein sequence ID" value="MTH53028.1"/>
    <property type="molecule type" value="Genomic_DNA"/>
</dbReference>
<keyword evidence="3 5" id="KW-0347">Helicase</keyword>
<dbReference type="RefSeq" id="WP_155111566.1">
    <property type="nucleotide sequence ID" value="NZ_WMIB01000004.1"/>
</dbReference>
<dbReference type="GO" id="GO:0005524">
    <property type="term" value="F:ATP binding"/>
    <property type="evidence" value="ECO:0007669"/>
    <property type="project" value="UniProtKB-UniRule"/>
</dbReference>
<keyword evidence="2 5" id="KW-0378">Hydrolase</keyword>
<sequence>MANSNQSAFQFELQQLKKFAAEIQKQKEGLEAVPPYRGEDLAEQALEASRERSRRNLDVSEKEPYFGRLDFRESGDEEPVPLYIGKAGVSESESGHAMIMDWRAPAASLFYSYSGGEEEAWYMAPEGMVEGEIYLKRNVAVRNGTLQRVVDTYSKGSSQSGAADEFLLYRLGEKKDNRLKDIVSTIQAEQNEMIRAPRDTALIIQGAAGSGKTTVALHRLAYLIYEYRENMLAEHMIIFAPNTMFLDYISNVLPELGVGHIKQTTFAEWAAARLGGVLTFKPRNWEKWFVPGPFRSAQETDAPWKLKGSISFMQAIEEALIHYTEDLLPSADFSPWQGKVLKNETIRNWFNDEFTGYAPVKKKELTAEKIKRWIKTELDKEWDKKARQDNKKSAAQKLRAYLKTWRSLEEADVYAEMLKVSEVRAVLTDEVADAALAMLKKREADHEDLAPLVHIRIVLNGLQRGERFHHIVIDEAQDFSPYEMAVLQKLALKNSFTILGDLAQGIYAGIRSWEEIFPIFKEGRYEYKILSKSYRSTMEIIEFANSILLSAFVPPAPAVPVFRSGEPAEAVHVPASEKEPYILKWVEKERSKKTESLAIICRTESDAEKLWTGLKSQIGSLSLVRDGQRGYSGGVTIIPVYLAKGLEFDAVLIVDADAENYQLNQADAKLLYVGCTRALHTLAAVYSGTPSPLLKKEEGKGK</sequence>
<dbReference type="GO" id="GO:0043138">
    <property type="term" value="F:3'-5' DNA helicase activity"/>
    <property type="evidence" value="ECO:0007669"/>
    <property type="project" value="TreeGrafter"/>
</dbReference>
<accession>A0A7X2S3J0</accession>
<dbReference type="InterPro" id="IPR000212">
    <property type="entry name" value="DNA_helicase_UvrD/REP"/>
</dbReference>
<gene>
    <name evidence="8" type="ORF">GKZ89_06355</name>
</gene>
<feature type="domain" description="UvrD-like helicase ATP-binding" evidence="7">
    <location>
        <begin position="185"/>
        <end position="537"/>
    </location>
</feature>
<evidence type="ECO:0000259" key="7">
    <source>
        <dbReference type="PROSITE" id="PS51198"/>
    </source>
</evidence>
<dbReference type="GO" id="GO:0005829">
    <property type="term" value="C:cytosol"/>
    <property type="evidence" value="ECO:0007669"/>
    <property type="project" value="TreeGrafter"/>
</dbReference>
<dbReference type="SUPFAM" id="SSF52540">
    <property type="entry name" value="P-loop containing nucleoside triphosphate hydrolases"/>
    <property type="match status" value="1"/>
</dbReference>
<protein>
    <submittedName>
        <fullName evidence="8">AAA family ATPase</fullName>
    </submittedName>
</protein>
<evidence type="ECO:0000256" key="6">
    <source>
        <dbReference type="SAM" id="MobiDB-lite"/>
    </source>
</evidence>
<dbReference type="Proteomes" id="UP000434639">
    <property type="component" value="Unassembled WGS sequence"/>
</dbReference>
<proteinExistence type="predicted"/>
<evidence type="ECO:0000256" key="4">
    <source>
        <dbReference type="ARBA" id="ARBA00022840"/>
    </source>
</evidence>
<keyword evidence="9" id="KW-1185">Reference proteome</keyword>